<evidence type="ECO:0000313" key="1">
    <source>
        <dbReference type="EnsemblMetazoa" id="GPPI000255-PA"/>
    </source>
</evidence>
<reference evidence="2" key="1">
    <citation type="submission" date="2015-01" db="EMBL/GenBank/DDBJ databases">
        <authorList>
            <person name="Aksoy S."/>
            <person name="Warren W."/>
            <person name="Wilson R.K."/>
        </authorList>
    </citation>
    <scope>NUCLEOTIDE SEQUENCE [LARGE SCALE GENOMIC DNA]</scope>
    <source>
        <strain evidence="2">IAEA</strain>
    </source>
</reference>
<sequence length="147" mass="17217">MAAPNDIFSKLLREYPKLWGVQRGKDYMLERKRLADRQTAATGRLVTEQTVQWKIRIVRRYLSDLDNSTADKLSKLGYFQWFARELGLTRAVERLTNKLNQGSGQTIMSEDEFVEFDKTDKIYEDLRQTLETLVNNTEEGLVDNNMF</sequence>
<reference evidence="1" key="2">
    <citation type="submission" date="2020-05" db="UniProtKB">
        <authorList>
            <consortium name="EnsemblMetazoa"/>
        </authorList>
    </citation>
    <scope>IDENTIFICATION</scope>
    <source>
        <strain evidence="1">IAEA</strain>
    </source>
</reference>
<evidence type="ECO:0000313" key="2">
    <source>
        <dbReference type="Proteomes" id="UP000092460"/>
    </source>
</evidence>
<dbReference type="Proteomes" id="UP000092460">
    <property type="component" value="Unassembled WGS sequence"/>
</dbReference>
<dbReference type="EnsemblMetazoa" id="GPPI000255-RA">
    <property type="protein sequence ID" value="GPPI000255-PA"/>
    <property type="gene ID" value="GPPI000255"/>
</dbReference>
<name>A0A1B0AKQ0_9MUSC</name>
<proteinExistence type="predicted"/>
<dbReference type="VEuPathDB" id="VectorBase:GPPI000255"/>
<protein>
    <submittedName>
        <fullName evidence="1">Uncharacterized protein</fullName>
    </submittedName>
</protein>
<accession>A0A1B0AKQ0</accession>
<organism evidence="1 2">
    <name type="scientific">Glossina palpalis gambiensis</name>
    <dbReference type="NCBI Taxonomy" id="67801"/>
    <lineage>
        <taxon>Eukaryota</taxon>
        <taxon>Metazoa</taxon>
        <taxon>Ecdysozoa</taxon>
        <taxon>Arthropoda</taxon>
        <taxon>Hexapoda</taxon>
        <taxon>Insecta</taxon>
        <taxon>Pterygota</taxon>
        <taxon>Neoptera</taxon>
        <taxon>Endopterygota</taxon>
        <taxon>Diptera</taxon>
        <taxon>Brachycera</taxon>
        <taxon>Muscomorpha</taxon>
        <taxon>Hippoboscoidea</taxon>
        <taxon>Glossinidae</taxon>
        <taxon>Glossina</taxon>
    </lineage>
</organism>
<keyword evidence="2" id="KW-1185">Reference proteome</keyword>
<dbReference type="EMBL" id="JXJN01026659">
    <property type="status" value="NOT_ANNOTATED_CDS"/>
    <property type="molecule type" value="Genomic_DNA"/>
</dbReference>
<dbReference type="AlphaFoldDB" id="A0A1B0AKQ0"/>